<dbReference type="InterPro" id="IPR011022">
    <property type="entry name" value="Arrestin_C-like"/>
</dbReference>
<dbReference type="PANTHER" id="PTHR11188:SF17">
    <property type="entry name" value="FI21816P1"/>
    <property type="match status" value="1"/>
</dbReference>
<sequence length="341" mass="39346">MKNQNWFPCLFSNGICLFRINIFQYLLLTLVLLSATSDGSSRTCRFPKNNHNVFWTGGIVSGFIDFVNDDESRLKLERINAELIGEFVQVGKKINDSLPRNISRVKFHTERVLVHPIGTQGNFRVPYGTNSWPFRFQLGTNLPPSLNNNDPYMSSIHYFIHITFVRREWYNLNFESKCPIVVKHLSPSVNAQKVEAKDKNRKGIRMHAVLPENFVTAGNYFSFEVDFYNDKRSTLKIITATLIQNQQLNSEENNLFVLQKQVLQNTQDFKGKRFNGIFRMDVPHTAPAAFTYQLTSNYAKKHLAVNYYVLIEAHLPGFFTNINLILPITITNAMPKTNLRI</sequence>
<dbReference type="Proteomes" id="UP000663845">
    <property type="component" value="Unassembled WGS sequence"/>
</dbReference>
<dbReference type="GO" id="GO:0005737">
    <property type="term" value="C:cytoplasm"/>
    <property type="evidence" value="ECO:0007669"/>
    <property type="project" value="TreeGrafter"/>
</dbReference>
<evidence type="ECO:0000313" key="5">
    <source>
        <dbReference type="Proteomes" id="UP000663844"/>
    </source>
</evidence>
<dbReference type="Pfam" id="PF00339">
    <property type="entry name" value="Arrestin_N"/>
    <property type="match status" value="1"/>
</dbReference>
<feature type="domain" description="Arrestin C-terminal-like" evidence="2">
    <location>
        <begin position="200"/>
        <end position="335"/>
    </location>
</feature>
<comment type="similarity">
    <text evidence="1">Belongs to the arrestin family.</text>
</comment>
<dbReference type="Pfam" id="PF02752">
    <property type="entry name" value="Arrestin_C"/>
    <property type="match status" value="1"/>
</dbReference>
<dbReference type="EMBL" id="CAJOAZ010005349">
    <property type="protein sequence ID" value="CAF4096793.1"/>
    <property type="molecule type" value="Genomic_DNA"/>
</dbReference>
<dbReference type="EMBL" id="CAJNOG010000452">
    <property type="protein sequence ID" value="CAF1248751.1"/>
    <property type="molecule type" value="Genomic_DNA"/>
</dbReference>
<evidence type="ECO:0000256" key="1">
    <source>
        <dbReference type="ARBA" id="ARBA00005298"/>
    </source>
</evidence>
<dbReference type="InterPro" id="IPR014756">
    <property type="entry name" value="Ig_E-set"/>
</dbReference>
<accession>A0A819UGZ4</accession>
<comment type="caution">
    <text evidence="4">The sequence shown here is derived from an EMBL/GenBank/DDBJ whole genome shotgun (WGS) entry which is preliminary data.</text>
</comment>
<dbReference type="InterPro" id="IPR011021">
    <property type="entry name" value="Arrestin-like_N"/>
</dbReference>
<dbReference type="SMART" id="SM01017">
    <property type="entry name" value="Arrestin_C"/>
    <property type="match status" value="1"/>
</dbReference>
<dbReference type="AlphaFoldDB" id="A0A819UGZ4"/>
<proteinExistence type="inferred from homology"/>
<name>A0A819UGZ4_9BILA</name>
<dbReference type="Proteomes" id="UP000663844">
    <property type="component" value="Unassembled WGS sequence"/>
</dbReference>
<dbReference type="GO" id="GO:0015031">
    <property type="term" value="P:protein transport"/>
    <property type="evidence" value="ECO:0007669"/>
    <property type="project" value="TreeGrafter"/>
</dbReference>
<gene>
    <name evidence="3" type="ORF">JYZ213_LOCUS29493</name>
    <name evidence="4" type="ORF">OXD698_LOCUS35206</name>
</gene>
<evidence type="ECO:0000259" key="2">
    <source>
        <dbReference type="SMART" id="SM01017"/>
    </source>
</evidence>
<evidence type="ECO:0000313" key="4">
    <source>
        <dbReference type="EMBL" id="CAF4096793.1"/>
    </source>
</evidence>
<dbReference type="SUPFAM" id="SSF81296">
    <property type="entry name" value="E set domains"/>
    <property type="match status" value="1"/>
</dbReference>
<organism evidence="4 5">
    <name type="scientific">Adineta steineri</name>
    <dbReference type="NCBI Taxonomy" id="433720"/>
    <lineage>
        <taxon>Eukaryota</taxon>
        <taxon>Metazoa</taxon>
        <taxon>Spiralia</taxon>
        <taxon>Gnathifera</taxon>
        <taxon>Rotifera</taxon>
        <taxon>Eurotatoria</taxon>
        <taxon>Bdelloidea</taxon>
        <taxon>Adinetida</taxon>
        <taxon>Adinetidae</taxon>
        <taxon>Adineta</taxon>
    </lineage>
</organism>
<dbReference type="PANTHER" id="PTHR11188">
    <property type="entry name" value="ARRESTIN DOMAIN CONTAINING PROTEIN"/>
    <property type="match status" value="1"/>
</dbReference>
<reference evidence="4" key="1">
    <citation type="submission" date="2021-02" db="EMBL/GenBank/DDBJ databases">
        <authorList>
            <person name="Nowell W R."/>
        </authorList>
    </citation>
    <scope>NUCLEOTIDE SEQUENCE</scope>
</reference>
<dbReference type="Gene3D" id="2.60.40.640">
    <property type="match status" value="2"/>
</dbReference>
<evidence type="ECO:0000313" key="3">
    <source>
        <dbReference type="EMBL" id="CAF1248751.1"/>
    </source>
</evidence>
<dbReference type="InterPro" id="IPR014752">
    <property type="entry name" value="Arrestin-like_C"/>
</dbReference>
<dbReference type="InterPro" id="IPR050357">
    <property type="entry name" value="Arrestin_domain-protein"/>
</dbReference>
<protein>
    <recommendedName>
        <fullName evidence="2">Arrestin C-terminal-like domain-containing protein</fullName>
    </recommendedName>
</protein>